<dbReference type="EMBL" id="CP003389">
    <property type="protein sequence ID" value="AFE08218.1"/>
    <property type="molecule type" value="Genomic_DNA"/>
</dbReference>
<name>H8MNF3_CORCM</name>
<dbReference type="Pfam" id="PF05569">
    <property type="entry name" value="Peptidase_M56"/>
    <property type="match status" value="1"/>
</dbReference>
<accession>H8MNF3</accession>
<organism evidence="3 4">
    <name type="scientific">Corallococcus coralloides (strain ATCC 25202 / DSM 2259 / NBRC 100086 / M2)</name>
    <name type="common">Myxococcus coralloides</name>
    <dbReference type="NCBI Taxonomy" id="1144275"/>
    <lineage>
        <taxon>Bacteria</taxon>
        <taxon>Pseudomonadati</taxon>
        <taxon>Myxococcota</taxon>
        <taxon>Myxococcia</taxon>
        <taxon>Myxococcales</taxon>
        <taxon>Cystobacterineae</taxon>
        <taxon>Myxococcaceae</taxon>
        <taxon>Corallococcus</taxon>
    </lineage>
</organism>
<gene>
    <name evidence="3" type="primary">blaR1</name>
    <name evidence="3" type="ordered locus">COCOR_03667</name>
</gene>
<dbReference type="Proteomes" id="UP000007587">
    <property type="component" value="Chromosome"/>
</dbReference>
<evidence type="ECO:0000313" key="4">
    <source>
        <dbReference type="Proteomes" id="UP000007587"/>
    </source>
</evidence>
<dbReference type="PANTHER" id="PTHR34978">
    <property type="entry name" value="POSSIBLE SENSOR-TRANSDUCER PROTEIN BLAR"/>
    <property type="match status" value="1"/>
</dbReference>
<sequence length="523" mass="56274">MSMDALVEAVGRGTTSWLMHGVWQTTAVALVAAGVLALMRHRSARSRYAVGCLALTLLVAGPSASVLLASWTPAVAGPGGIPAMAEAPGRHVQAEASAMTVFAPPLESSSSEYTAFTIRLSSALVMLWLAGAVAGLVWRMVASRRAARQWLDAATPAPVELHLMACRVAERLGLRRPVEVLESSRVPSPLVLGAVRPVLVLPRGASERLTPAQLEAVLAHELAHVQRRDPVANLAQHLVEALFFFHPAARWLSQRVRLEREHCCDDAAVHLCGDARMYSSALLGLEELRQQGFALGAGTHPLAARVQRLLGHGPVGEGASGMRRAVSVGGALAVLAVSGVAWDWEAPEDEGFGTAACTQAVYPKDFSAIATWRNDGRAIRSRIFVSRCGRIRLESADGAKVPVLLYDATTLERVALDDTARTHAAAPRMDELGLPLHLPGGCTENKARCESQGQKTVAGRSTRRWHRRHTPNDTVTQWFDDELGYPVREESDLFGTLTLTDIQVGAQRADRFFIPSGYQAGPH</sequence>
<feature type="transmembrane region" description="Helical" evidence="1">
    <location>
        <begin position="20"/>
        <end position="38"/>
    </location>
</feature>
<evidence type="ECO:0000256" key="1">
    <source>
        <dbReference type="SAM" id="Phobius"/>
    </source>
</evidence>
<proteinExistence type="predicted"/>
<feature type="transmembrane region" description="Helical" evidence="1">
    <location>
        <begin position="50"/>
        <end position="71"/>
    </location>
</feature>
<evidence type="ECO:0000313" key="3">
    <source>
        <dbReference type="EMBL" id="AFE08218.1"/>
    </source>
</evidence>
<dbReference type="RefSeq" id="WP_014396479.1">
    <property type="nucleotide sequence ID" value="NC_017030.1"/>
</dbReference>
<dbReference type="eggNOG" id="COG4219">
    <property type="taxonomic scope" value="Bacteria"/>
</dbReference>
<keyword evidence="1" id="KW-0472">Membrane</keyword>
<evidence type="ECO:0000259" key="2">
    <source>
        <dbReference type="Pfam" id="PF05569"/>
    </source>
</evidence>
<keyword evidence="1" id="KW-1133">Transmembrane helix</keyword>
<dbReference type="Gene3D" id="3.30.2010.10">
    <property type="entry name" value="Metalloproteases ('zincins'), catalytic domain"/>
    <property type="match status" value="1"/>
</dbReference>
<dbReference type="KEGG" id="ccx:COCOR_03667"/>
<dbReference type="AlphaFoldDB" id="H8MNF3"/>
<dbReference type="InterPro" id="IPR008756">
    <property type="entry name" value="Peptidase_M56"/>
</dbReference>
<dbReference type="InParanoid" id="H8MNF3"/>
<dbReference type="CDD" id="cd07341">
    <property type="entry name" value="M56_BlaR1_MecR1_like"/>
    <property type="match status" value="1"/>
</dbReference>
<feature type="domain" description="Peptidase M56" evidence="2">
    <location>
        <begin position="69"/>
        <end position="306"/>
    </location>
</feature>
<dbReference type="PANTHER" id="PTHR34978:SF3">
    <property type="entry name" value="SLR0241 PROTEIN"/>
    <property type="match status" value="1"/>
</dbReference>
<keyword evidence="4" id="KW-1185">Reference proteome</keyword>
<reference evidence="3 4" key="1">
    <citation type="journal article" date="2012" name="J. Bacteriol.">
        <title>Complete Genome Sequence of the Fruiting Myxobacterium Corallococcus coralloides DSM 2259.</title>
        <authorList>
            <person name="Huntley S."/>
            <person name="Zhang Y."/>
            <person name="Treuner-Lange A."/>
            <person name="Kneip S."/>
            <person name="Sensen C.W."/>
            <person name="Sogaard-Andersen L."/>
        </authorList>
    </citation>
    <scope>NUCLEOTIDE SEQUENCE [LARGE SCALE GENOMIC DNA]</scope>
    <source>
        <strain evidence="4">ATCC 25202 / DSM 2259 / NBRC 100086 / M2</strain>
    </source>
</reference>
<feature type="transmembrane region" description="Helical" evidence="1">
    <location>
        <begin position="116"/>
        <end position="138"/>
    </location>
</feature>
<dbReference type="OrthoDB" id="1628901at2"/>
<keyword evidence="1" id="KW-0812">Transmembrane</keyword>
<dbReference type="HOGENOM" id="CLU_520447_0_0_7"/>
<protein>
    <submittedName>
        <fullName evidence="3">Regulatory protein BlaR1</fullName>
    </submittedName>
</protein>
<dbReference type="STRING" id="1144275.COCOR_03667"/>
<reference evidence="4" key="2">
    <citation type="submission" date="2012-03" db="EMBL/GenBank/DDBJ databases">
        <title>Genome sequence of the fruiting myxobacterium Corallococcus coralloides DSM 2259.</title>
        <authorList>
            <person name="Huntley S."/>
            <person name="Zhang Y."/>
            <person name="Treuner-Lange A."/>
            <person name="Sensen C.W."/>
            <person name="Sogaard-Andersen L."/>
        </authorList>
    </citation>
    <scope>NUCLEOTIDE SEQUENCE [LARGE SCALE GENOMIC DNA]</scope>
    <source>
        <strain evidence="4">ATCC 25202 / DSM 2259 / NBRC 100086 / M2</strain>
    </source>
</reference>
<dbReference type="InterPro" id="IPR052173">
    <property type="entry name" value="Beta-lactam_resp_regulator"/>
</dbReference>